<feature type="signal peptide" evidence="1">
    <location>
        <begin position="1"/>
        <end position="21"/>
    </location>
</feature>
<keyword evidence="1" id="KW-0732">Signal</keyword>
<comment type="caution">
    <text evidence="2">The sequence shown here is derived from an EMBL/GenBank/DDBJ whole genome shotgun (WGS) entry which is preliminary data.</text>
</comment>
<dbReference type="InterPro" id="IPR017943">
    <property type="entry name" value="Bactericidal_perm-incr_a/b_dom"/>
</dbReference>
<evidence type="ECO:0000313" key="3">
    <source>
        <dbReference type="Proteomes" id="UP001558652"/>
    </source>
</evidence>
<dbReference type="EMBL" id="JBFDAA010000012">
    <property type="protein sequence ID" value="KAL1123329.1"/>
    <property type="molecule type" value="Genomic_DNA"/>
</dbReference>
<protein>
    <submittedName>
        <fullName evidence="2">Uncharacterized protein</fullName>
    </submittedName>
</protein>
<keyword evidence="3" id="KW-1185">Reference proteome</keyword>
<evidence type="ECO:0000256" key="1">
    <source>
        <dbReference type="SAM" id="SignalP"/>
    </source>
</evidence>
<dbReference type="Proteomes" id="UP001558652">
    <property type="component" value="Unassembled WGS sequence"/>
</dbReference>
<dbReference type="Gene3D" id="3.15.10.50">
    <property type="match status" value="1"/>
</dbReference>
<name>A0ABD0YVV6_9HEMI</name>
<accession>A0ABD0YVV6</accession>
<dbReference type="AlphaFoldDB" id="A0ABD0YVV6"/>
<feature type="chain" id="PRO_5044812682" evidence="1">
    <location>
        <begin position="22"/>
        <end position="237"/>
    </location>
</feature>
<proteinExistence type="predicted"/>
<gene>
    <name evidence="2" type="ORF">AAG570_002414</name>
</gene>
<dbReference type="InterPro" id="IPR020234">
    <property type="entry name" value="Mite_allergen_group-7"/>
</dbReference>
<dbReference type="Pfam" id="PF16984">
    <property type="entry name" value="Grp7_allergen"/>
    <property type="match status" value="1"/>
</dbReference>
<evidence type="ECO:0000313" key="2">
    <source>
        <dbReference type="EMBL" id="KAL1123329.1"/>
    </source>
</evidence>
<reference evidence="2 3" key="1">
    <citation type="submission" date="2024-07" db="EMBL/GenBank/DDBJ databases">
        <title>Chromosome-level genome assembly of the water stick insect Ranatra chinensis (Heteroptera: Nepidae).</title>
        <authorList>
            <person name="Liu X."/>
        </authorList>
    </citation>
    <scope>NUCLEOTIDE SEQUENCE [LARGE SCALE GENOMIC DNA]</scope>
    <source>
        <strain evidence="2">Cailab_2021Rc</strain>
        <tissue evidence="2">Muscle</tissue>
    </source>
</reference>
<dbReference type="SUPFAM" id="SSF55394">
    <property type="entry name" value="Bactericidal permeability-increasing protein, BPI"/>
    <property type="match status" value="1"/>
</dbReference>
<sequence>MKPYAGTVAAVVLLLLSTAGGVPPRGRFVEAVGENQLDKLIDEIIYEQGQELIKKGKDKIRLPDFHKKFEKHIVGSLELEAEVHLENGWFKNTTTLYRIGDVEEKDAPDGSMTFRATFGLRTAVIGHEDFNWKFWMLQGSGDMDAECKDNAVTVQFTIAYDEQHNCKVNLDVAQITRLGSFRVSFEPDGFVNKLKGKLFTCALNVFASRIKDTVNAHLEDALRAALKKVDICGMLPF</sequence>
<organism evidence="2 3">
    <name type="scientific">Ranatra chinensis</name>
    <dbReference type="NCBI Taxonomy" id="642074"/>
    <lineage>
        <taxon>Eukaryota</taxon>
        <taxon>Metazoa</taxon>
        <taxon>Ecdysozoa</taxon>
        <taxon>Arthropoda</taxon>
        <taxon>Hexapoda</taxon>
        <taxon>Insecta</taxon>
        <taxon>Pterygota</taxon>
        <taxon>Neoptera</taxon>
        <taxon>Paraneoptera</taxon>
        <taxon>Hemiptera</taxon>
        <taxon>Heteroptera</taxon>
        <taxon>Panheteroptera</taxon>
        <taxon>Nepomorpha</taxon>
        <taxon>Nepidae</taxon>
        <taxon>Ranatrinae</taxon>
        <taxon>Ranatra</taxon>
    </lineage>
</organism>
<dbReference type="InterPro" id="IPR038602">
    <property type="entry name" value="Mite_allergen_7_sf"/>
</dbReference>